<evidence type="ECO:0000313" key="6">
    <source>
        <dbReference type="EMBL" id="WIA23445.1"/>
    </source>
</evidence>
<dbReference type="Pfam" id="PF13649">
    <property type="entry name" value="Methyltransf_25"/>
    <property type="match status" value="1"/>
</dbReference>
<dbReference type="Pfam" id="PF00686">
    <property type="entry name" value="CBM_20"/>
    <property type="match status" value="1"/>
</dbReference>
<keyword evidence="7" id="KW-1185">Reference proteome</keyword>
<organism evidence="6 7">
    <name type="scientific">Tetradesmus obliquus</name>
    <name type="common">Green alga</name>
    <name type="synonym">Acutodesmus obliquus</name>
    <dbReference type="NCBI Taxonomy" id="3088"/>
    <lineage>
        <taxon>Eukaryota</taxon>
        <taxon>Viridiplantae</taxon>
        <taxon>Chlorophyta</taxon>
        <taxon>core chlorophytes</taxon>
        <taxon>Chlorophyceae</taxon>
        <taxon>CS clade</taxon>
        <taxon>Sphaeropleales</taxon>
        <taxon>Scenedesmaceae</taxon>
        <taxon>Tetradesmus</taxon>
    </lineage>
</organism>
<dbReference type="InterPro" id="IPR029063">
    <property type="entry name" value="SAM-dependent_MTases_sf"/>
</dbReference>
<sequence length="597" mass="64483">MRLYGQTSAPADKVSEHAAAKFDSQAGHFWDLFYKRNADKFFKDRHYFDKEWPQLLQGPLTVLEVGCGVGNSIFPLLEINQQLRVYACDFSATAVQIVQQHPQYAGGRAEAFVADITADQLTQQLPGPCVDYCSMVFVLSAVTPEKMPQALKNVASVLKPGTGRVLFRDYAEGDLAQTRFESSSSGVKFIRKNFYVRGDGTCCYYYTEEALAALFASCGFVCESMLPSSWRSESLLLLLSESVNMAQLLSRRDMALLRQAGCRAASSNRSCKLAVTAFKNGSEHESRRRVKPQSKELKAGSTEQVEAKEQGADQAKVQFQLPHHVEWGQDVCLVGEADELGAWDVGKCIPMAWHDGDVWTAEAQLPAGAHFEYKYVVREGDGEGKFVAEWQPCMNLDLTADKGELTLRDTWEGQHEVHAGMLPIPVPPPTPETEADQQAPAADDSAAAALTLTPAPAAAAVPEAPADDQQQQQVEVHEAAFATPRIAAASIELEQPVLTAEEIAAAEVDSSAAAAAPAVLGGSSSSSKAAMAAQVMGTAVEEEMEAHIRQPHKGAVTPSWLAEQSPKQMPQAPAAAAKPDAADHKAKPKSAHDASRV</sequence>
<dbReference type="InterPro" id="IPR013784">
    <property type="entry name" value="Carb-bd-like_fold"/>
</dbReference>
<dbReference type="PROSITE" id="PS51166">
    <property type="entry name" value="CBM20"/>
    <property type="match status" value="1"/>
</dbReference>
<feature type="domain" description="CBM20" evidence="5">
    <location>
        <begin position="309"/>
        <end position="413"/>
    </location>
</feature>
<evidence type="ECO:0000256" key="2">
    <source>
        <dbReference type="ARBA" id="ARBA00022603"/>
    </source>
</evidence>
<dbReference type="CDD" id="cd02440">
    <property type="entry name" value="AdoMet_MTases"/>
    <property type="match status" value="1"/>
</dbReference>
<feature type="compositionally biased region" description="Basic and acidic residues" evidence="4">
    <location>
        <begin position="580"/>
        <end position="597"/>
    </location>
</feature>
<protein>
    <recommendedName>
        <fullName evidence="5">CBM20 domain-containing protein</fullName>
    </recommendedName>
</protein>
<dbReference type="Gene3D" id="3.40.50.150">
    <property type="entry name" value="Vaccinia Virus protein VP39"/>
    <property type="match status" value="1"/>
</dbReference>
<dbReference type="PANTHER" id="PTHR22809:SF5">
    <property type="entry name" value="TRNA N(3)-METHYLCYTIDINE METHYLTRANSFERASE METTL6"/>
    <property type="match status" value="1"/>
</dbReference>
<keyword evidence="3" id="KW-0808">Transferase</keyword>
<dbReference type="InterPro" id="IPR002044">
    <property type="entry name" value="CBM20"/>
</dbReference>
<dbReference type="Proteomes" id="UP001244341">
    <property type="component" value="Chromosome 16b"/>
</dbReference>
<dbReference type="SMART" id="SM01065">
    <property type="entry name" value="CBM_2"/>
    <property type="match status" value="1"/>
</dbReference>
<dbReference type="InterPro" id="IPR013783">
    <property type="entry name" value="Ig-like_fold"/>
</dbReference>
<feature type="compositionally biased region" description="Low complexity" evidence="4">
    <location>
        <begin position="564"/>
        <end position="579"/>
    </location>
</feature>
<comment type="similarity">
    <text evidence="1">Belongs to the methyltransferase superfamily. METL family.</text>
</comment>
<feature type="region of interest" description="Disordered" evidence="4">
    <location>
        <begin position="420"/>
        <end position="444"/>
    </location>
</feature>
<evidence type="ECO:0000256" key="3">
    <source>
        <dbReference type="ARBA" id="ARBA00022679"/>
    </source>
</evidence>
<evidence type="ECO:0000256" key="4">
    <source>
        <dbReference type="SAM" id="MobiDB-lite"/>
    </source>
</evidence>
<dbReference type="Gene3D" id="2.60.40.10">
    <property type="entry name" value="Immunoglobulins"/>
    <property type="match status" value="1"/>
</dbReference>
<dbReference type="SUPFAM" id="SSF53335">
    <property type="entry name" value="S-adenosyl-L-methionine-dependent methyltransferases"/>
    <property type="match status" value="1"/>
</dbReference>
<dbReference type="PANTHER" id="PTHR22809">
    <property type="entry name" value="METHYLTRANSFERASE-RELATED"/>
    <property type="match status" value="1"/>
</dbReference>
<accession>A0ABY8UQD1</accession>
<evidence type="ECO:0000313" key="7">
    <source>
        <dbReference type="Proteomes" id="UP001244341"/>
    </source>
</evidence>
<dbReference type="EMBL" id="CP126223">
    <property type="protein sequence ID" value="WIA23445.1"/>
    <property type="molecule type" value="Genomic_DNA"/>
</dbReference>
<reference evidence="6 7" key="1">
    <citation type="submission" date="2023-05" db="EMBL/GenBank/DDBJ databases">
        <title>A 100% complete, gapless, phased diploid assembly of the Scenedesmus obliquus UTEX 3031 genome.</title>
        <authorList>
            <person name="Biondi T.C."/>
            <person name="Hanschen E.R."/>
            <person name="Kwon T."/>
            <person name="Eng W."/>
            <person name="Kruse C.P.S."/>
            <person name="Koehler S.I."/>
            <person name="Kunde Y."/>
            <person name="Gleasner C.D."/>
            <person name="You Mak K.T."/>
            <person name="Polle J."/>
            <person name="Hovde B.T."/>
            <person name="Starkenburg S.R."/>
        </authorList>
    </citation>
    <scope>NUCLEOTIDE SEQUENCE [LARGE SCALE GENOMIC DNA]</scope>
    <source>
        <strain evidence="6 7">DOE0152z</strain>
    </source>
</reference>
<dbReference type="SUPFAM" id="SSF49452">
    <property type="entry name" value="Starch-binding domain-like"/>
    <property type="match status" value="1"/>
</dbReference>
<evidence type="ECO:0000259" key="5">
    <source>
        <dbReference type="PROSITE" id="PS51166"/>
    </source>
</evidence>
<dbReference type="CDD" id="cd05467">
    <property type="entry name" value="CBM20"/>
    <property type="match status" value="1"/>
</dbReference>
<dbReference type="InterPro" id="IPR041698">
    <property type="entry name" value="Methyltransf_25"/>
</dbReference>
<feature type="region of interest" description="Disordered" evidence="4">
    <location>
        <begin position="547"/>
        <end position="597"/>
    </location>
</feature>
<dbReference type="InterPro" id="IPR026113">
    <property type="entry name" value="METTL2/6/8-like"/>
</dbReference>
<proteinExistence type="inferred from homology"/>
<name>A0ABY8UQD1_TETOB</name>
<feature type="region of interest" description="Disordered" evidence="4">
    <location>
        <begin position="283"/>
        <end position="308"/>
    </location>
</feature>
<keyword evidence="2" id="KW-0489">Methyltransferase</keyword>
<gene>
    <name evidence="6" type="ORF">OEZ85_000197</name>
</gene>
<evidence type="ECO:0000256" key="1">
    <source>
        <dbReference type="ARBA" id="ARBA00009725"/>
    </source>
</evidence>